<protein>
    <submittedName>
        <fullName evidence="2">Uncharacterized protein</fullName>
    </submittedName>
</protein>
<feature type="region of interest" description="Disordered" evidence="1">
    <location>
        <begin position="36"/>
        <end position="84"/>
    </location>
</feature>
<keyword evidence="3" id="KW-1185">Reference proteome</keyword>
<evidence type="ECO:0000256" key="1">
    <source>
        <dbReference type="SAM" id="MobiDB-lite"/>
    </source>
</evidence>
<feature type="compositionally biased region" description="Basic and acidic residues" evidence="1">
    <location>
        <begin position="42"/>
        <end position="51"/>
    </location>
</feature>
<evidence type="ECO:0000313" key="2">
    <source>
        <dbReference type="EMBL" id="CAF9916790.1"/>
    </source>
</evidence>
<organism evidence="2 3">
    <name type="scientific">Gomphillus americanus</name>
    <dbReference type="NCBI Taxonomy" id="1940652"/>
    <lineage>
        <taxon>Eukaryota</taxon>
        <taxon>Fungi</taxon>
        <taxon>Dikarya</taxon>
        <taxon>Ascomycota</taxon>
        <taxon>Pezizomycotina</taxon>
        <taxon>Lecanoromycetes</taxon>
        <taxon>OSLEUM clade</taxon>
        <taxon>Ostropomycetidae</taxon>
        <taxon>Ostropales</taxon>
        <taxon>Graphidaceae</taxon>
        <taxon>Gomphilloideae</taxon>
        <taxon>Gomphillus</taxon>
    </lineage>
</organism>
<evidence type="ECO:0000313" key="3">
    <source>
        <dbReference type="Proteomes" id="UP000664169"/>
    </source>
</evidence>
<gene>
    <name evidence="2" type="ORF">GOMPHAMPRED_001106</name>
</gene>
<accession>A0A8H3IIG2</accession>
<reference evidence="2" key="1">
    <citation type="submission" date="2021-03" db="EMBL/GenBank/DDBJ databases">
        <authorList>
            <person name="Tagirdzhanova G."/>
        </authorList>
    </citation>
    <scope>NUCLEOTIDE SEQUENCE</scope>
</reference>
<dbReference type="EMBL" id="CAJPDQ010000011">
    <property type="protein sequence ID" value="CAF9916790.1"/>
    <property type="molecule type" value="Genomic_DNA"/>
</dbReference>
<sequence length="84" mass="9071">MPQKNNNDWNTGEGSVWDNIKRGALQGVKEFVRDPVTPTVQAHKDFTRADDLTGYSNRASSSSGSGGSSENKGLQFKLGNNGNK</sequence>
<name>A0A8H3IIG2_9LECA</name>
<dbReference type="AlphaFoldDB" id="A0A8H3IIG2"/>
<dbReference type="Proteomes" id="UP000664169">
    <property type="component" value="Unassembled WGS sequence"/>
</dbReference>
<comment type="caution">
    <text evidence="2">The sequence shown here is derived from an EMBL/GenBank/DDBJ whole genome shotgun (WGS) entry which is preliminary data.</text>
</comment>
<proteinExistence type="predicted"/>